<feature type="transmembrane region" description="Helical" evidence="7">
    <location>
        <begin position="156"/>
        <end position="175"/>
    </location>
</feature>
<evidence type="ECO:0000256" key="6">
    <source>
        <dbReference type="ARBA" id="ARBA00023136"/>
    </source>
</evidence>
<gene>
    <name evidence="8" type="ORF">M8330_15225</name>
</gene>
<keyword evidence="3" id="KW-1003">Cell membrane</keyword>
<dbReference type="InterPro" id="IPR050171">
    <property type="entry name" value="MFS_Transporters"/>
</dbReference>
<feature type="transmembrane region" description="Helical" evidence="7">
    <location>
        <begin position="101"/>
        <end position="123"/>
    </location>
</feature>
<dbReference type="GO" id="GO:0022857">
    <property type="term" value="F:transmembrane transporter activity"/>
    <property type="evidence" value="ECO:0007669"/>
    <property type="project" value="InterPro"/>
</dbReference>
<keyword evidence="4 7" id="KW-0812">Transmembrane</keyword>
<dbReference type="EMBL" id="JAMOIL010000021">
    <property type="protein sequence ID" value="MCM0621644.1"/>
    <property type="molecule type" value="Genomic_DNA"/>
</dbReference>
<keyword evidence="2" id="KW-0813">Transport</keyword>
<evidence type="ECO:0000313" key="8">
    <source>
        <dbReference type="EMBL" id="MCM0621644.1"/>
    </source>
</evidence>
<feature type="transmembrane region" description="Helical" evidence="7">
    <location>
        <begin position="233"/>
        <end position="253"/>
    </location>
</feature>
<keyword evidence="9" id="KW-1185">Reference proteome</keyword>
<evidence type="ECO:0000256" key="2">
    <source>
        <dbReference type="ARBA" id="ARBA00022448"/>
    </source>
</evidence>
<reference evidence="8" key="1">
    <citation type="submission" date="2022-05" db="EMBL/GenBank/DDBJ databases">
        <authorList>
            <person name="Tuo L."/>
        </authorList>
    </citation>
    <scope>NUCLEOTIDE SEQUENCE</scope>
    <source>
        <strain evidence="8">BSK12Z-4</strain>
    </source>
</reference>
<keyword evidence="6 7" id="KW-0472">Membrane</keyword>
<feature type="transmembrane region" description="Helical" evidence="7">
    <location>
        <begin position="313"/>
        <end position="337"/>
    </location>
</feature>
<evidence type="ECO:0000256" key="1">
    <source>
        <dbReference type="ARBA" id="ARBA00004651"/>
    </source>
</evidence>
<evidence type="ECO:0000313" key="9">
    <source>
        <dbReference type="Proteomes" id="UP001139485"/>
    </source>
</evidence>
<feature type="transmembrane region" description="Helical" evidence="7">
    <location>
        <begin position="273"/>
        <end position="292"/>
    </location>
</feature>
<evidence type="ECO:0000256" key="7">
    <source>
        <dbReference type="SAM" id="Phobius"/>
    </source>
</evidence>
<dbReference type="InterPro" id="IPR011701">
    <property type="entry name" value="MFS"/>
</dbReference>
<feature type="transmembrane region" description="Helical" evidence="7">
    <location>
        <begin position="398"/>
        <end position="418"/>
    </location>
</feature>
<sequence>MSTDARGWAVRLRDRVLSDDPLVRAMSYQSVLSAFAEGTFLAGSAVYLIRVVGLTGTEVGLGLTVAGLVTFLVAVPLGRLADRVGTRRTWILGSLAQALVFAAWPLAGGLASFLVVAVALEVAESWARSGRNAYRFAVFPRETRVRSLAYMRAARNVGYSLGALAAGLALAAPGLTLVQALPLLTAAVLLVNTVLVARLPVVREPGREAAARPAAQGEGRAWWRRSRDPRRALANRGFLLTSVLDGVLGSHQVLLNVVVPVWVVQETDAPRELVAVLFGLNTVMAVTLQVAASRGVADVASSLRSERRGAACLLLSFLVLLTTHETLGWATVLLLVLGHVTITGSELWQSAGQWGLQAELSDPERRGEYQGVAQLGYTAGNVWAPAAFTWLTMGQGTWGWGVLLALVVVAAVGLHPAARAAERHLARVAPEPARV</sequence>
<dbReference type="InterPro" id="IPR036259">
    <property type="entry name" value="MFS_trans_sf"/>
</dbReference>
<feature type="transmembrane region" description="Helical" evidence="7">
    <location>
        <begin position="61"/>
        <end position="81"/>
    </location>
</feature>
<comment type="caution">
    <text evidence="8">The sequence shown here is derived from an EMBL/GenBank/DDBJ whole genome shotgun (WGS) entry which is preliminary data.</text>
</comment>
<dbReference type="Pfam" id="PF07690">
    <property type="entry name" value="MFS_1"/>
    <property type="match status" value="1"/>
</dbReference>
<feature type="transmembrane region" description="Helical" evidence="7">
    <location>
        <begin position="181"/>
        <end position="202"/>
    </location>
</feature>
<organism evidence="8 9">
    <name type="scientific">Nocardioides bruguierae</name>
    <dbReference type="NCBI Taxonomy" id="2945102"/>
    <lineage>
        <taxon>Bacteria</taxon>
        <taxon>Bacillati</taxon>
        <taxon>Actinomycetota</taxon>
        <taxon>Actinomycetes</taxon>
        <taxon>Propionibacteriales</taxon>
        <taxon>Nocardioidaceae</taxon>
        <taxon>Nocardioides</taxon>
    </lineage>
</organism>
<evidence type="ECO:0000256" key="3">
    <source>
        <dbReference type="ARBA" id="ARBA00022475"/>
    </source>
</evidence>
<dbReference type="AlphaFoldDB" id="A0A9X2DBR4"/>
<evidence type="ECO:0000256" key="5">
    <source>
        <dbReference type="ARBA" id="ARBA00022989"/>
    </source>
</evidence>
<keyword evidence="5 7" id="KW-1133">Transmembrane helix</keyword>
<dbReference type="GO" id="GO:0005886">
    <property type="term" value="C:plasma membrane"/>
    <property type="evidence" value="ECO:0007669"/>
    <property type="project" value="UniProtKB-SubCell"/>
</dbReference>
<evidence type="ECO:0000256" key="4">
    <source>
        <dbReference type="ARBA" id="ARBA00022692"/>
    </source>
</evidence>
<dbReference type="RefSeq" id="WP_250828019.1">
    <property type="nucleotide sequence ID" value="NZ_JAMOIL010000021.1"/>
</dbReference>
<dbReference type="Proteomes" id="UP001139485">
    <property type="component" value="Unassembled WGS sequence"/>
</dbReference>
<dbReference type="SUPFAM" id="SSF103473">
    <property type="entry name" value="MFS general substrate transporter"/>
    <property type="match status" value="1"/>
</dbReference>
<comment type="subcellular location">
    <subcellularLocation>
        <location evidence="1">Cell membrane</location>
        <topology evidence="1">Multi-pass membrane protein</topology>
    </subcellularLocation>
</comment>
<proteinExistence type="predicted"/>
<protein>
    <submittedName>
        <fullName evidence="8">MFS transporter</fullName>
    </submittedName>
</protein>
<dbReference type="PANTHER" id="PTHR23517:SF2">
    <property type="entry name" value="MULTIDRUG RESISTANCE PROTEIN MDTH"/>
    <property type="match status" value="1"/>
</dbReference>
<dbReference type="PANTHER" id="PTHR23517">
    <property type="entry name" value="RESISTANCE PROTEIN MDTM, PUTATIVE-RELATED-RELATED"/>
    <property type="match status" value="1"/>
</dbReference>
<feature type="transmembrane region" description="Helical" evidence="7">
    <location>
        <begin position="28"/>
        <end position="49"/>
    </location>
</feature>
<accession>A0A9X2DBR4</accession>
<name>A0A9X2DBR4_9ACTN</name>
<dbReference type="Gene3D" id="1.20.1250.20">
    <property type="entry name" value="MFS general substrate transporter like domains"/>
    <property type="match status" value="1"/>
</dbReference>